<reference evidence="1 2" key="1">
    <citation type="journal article" name="Sci. Rep.">
        <title>Telomere-to-telomere assembled and centromere annotated genomes of the two main subspecies of the button mushroom Agaricus bisporus reveal especially polymorphic chromosome ends.</title>
        <authorList>
            <person name="Sonnenberg A.S.M."/>
            <person name="Sedaghat-Telgerd N."/>
            <person name="Lavrijssen B."/>
            <person name="Ohm R.A."/>
            <person name="Hendrickx P.M."/>
            <person name="Scholtmeijer K."/>
            <person name="Baars J.J.P."/>
            <person name="van Peer A."/>
        </authorList>
    </citation>
    <scope>NUCLEOTIDE SEQUENCE [LARGE SCALE GENOMIC DNA]</scope>
    <source>
        <strain evidence="1 2">H119_p4</strain>
    </source>
</reference>
<proteinExistence type="predicted"/>
<evidence type="ECO:0000313" key="2">
    <source>
        <dbReference type="Proteomes" id="UP000629468"/>
    </source>
</evidence>
<protein>
    <submittedName>
        <fullName evidence="1">Uncharacterized protein</fullName>
    </submittedName>
</protein>
<name>A0A8H7EWW7_AGABI</name>
<sequence>MEGDMHRMMRRMESAYNGVSNHPAEMVMADLRGMGYRVLSWNGVSPTLLTDSDGRVFGALVGRPVDPGWLTCCSELYHLMLEDKERMGKLPAKNHSHRRGNYTVVGTGITFAPGDKHAHNLYLTKKEKEFIYRTSGRRWKIKNDMRKFAEAAFDVFAPQLHRYYAYHVKDLRQHPDYANLSYGNPYDNLPANESKAFTCHSENLPPSAFTVPHRDMMNLAFGWCAIFALGEFDFQQGGHLVLHDLKLMVPFPHGSCILIPSAFLWHSNLPVRKQDSRASITFYTPGGLFRFIDNHFQTEKKFLADLDRADVRLHQYEKENRVRIGANLYSKLEEIRHPRSAQLDPMLF</sequence>
<dbReference type="Gene3D" id="3.60.130.30">
    <property type="match status" value="1"/>
</dbReference>
<evidence type="ECO:0000313" key="1">
    <source>
        <dbReference type="EMBL" id="KAF7761322.1"/>
    </source>
</evidence>
<accession>A0A8H7EWW7</accession>
<dbReference type="EMBL" id="JABXXO010000014">
    <property type="protein sequence ID" value="KAF7761322.1"/>
    <property type="molecule type" value="Genomic_DNA"/>
</dbReference>
<organism evidence="1 2">
    <name type="scientific">Agaricus bisporus var. burnettii</name>
    <dbReference type="NCBI Taxonomy" id="192524"/>
    <lineage>
        <taxon>Eukaryota</taxon>
        <taxon>Fungi</taxon>
        <taxon>Dikarya</taxon>
        <taxon>Basidiomycota</taxon>
        <taxon>Agaricomycotina</taxon>
        <taxon>Agaricomycetes</taxon>
        <taxon>Agaricomycetidae</taxon>
        <taxon>Agaricales</taxon>
        <taxon>Agaricineae</taxon>
        <taxon>Agaricaceae</taxon>
        <taxon>Agaricus</taxon>
    </lineage>
</organism>
<dbReference type="Proteomes" id="UP000629468">
    <property type="component" value="Unassembled WGS sequence"/>
</dbReference>
<gene>
    <name evidence="1" type="ORF">Agabi119p4_10731</name>
</gene>
<comment type="caution">
    <text evidence="1">The sequence shown here is derived from an EMBL/GenBank/DDBJ whole genome shotgun (WGS) entry which is preliminary data.</text>
</comment>
<dbReference type="AlphaFoldDB" id="A0A8H7EWW7"/>